<name>A0ABY7RZF7_9FLAO</name>
<dbReference type="EMBL" id="CP116221">
    <property type="protein sequence ID" value="WCO02528.1"/>
    <property type="molecule type" value="Genomic_DNA"/>
</dbReference>
<gene>
    <name evidence="1" type="ORF">MUN68_003305</name>
</gene>
<protein>
    <recommendedName>
        <fullName evidence="3">SGNH/GDSL hydrolase family protein</fullName>
    </recommendedName>
</protein>
<evidence type="ECO:0000313" key="2">
    <source>
        <dbReference type="Proteomes" id="UP001202717"/>
    </source>
</evidence>
<dbReference type="Proteomes" id="UP001202717">
    <property type="component" value="Chromosome"/>
</dbReference>
<sequence length="276" mass="32594">MLFNLGNDLYYKNYDTYALNFNNYLFADSHGSPLGDHTQDYNVYNFSVGADSYIDIKRKLNFLIESTTIDTIYLSADEHMLSPYREQYNNFDKSSYYTTASDFSSTFEYYKNEAAQKIIYFQPKTGAVIRKYIVSKFENLVSSQEDVDVKESNTYLNWNERSDDTKIERIKKRIETQFNYLEKSVILEETLLEIFNICETNNVIVIGVKYPLTKEYYTATKHKMFGVDSIFKDKNLKILDFQSAYIDKDDMFYNEDHLTFEGGELFVQDLFKELKQ</sequence>
<reference evidence="1 2" key="1">
    <citation type="submission" date="2023-01" db="EMBL/GenBank/DDBJ databases">
        <title>Psychroserpens ponticola sp. nov., isolated from seawater.</title>
        <authorList>
            <person name="Kristyanto S."/>
            <person name="Jung J."/>
            <person name="Kim J.M."/>
            <person name="Jeon C.O."/>
        </authorList>
    </citation>
    <scope>NUCLEOTIDE SEQUENCE [LARGE SCALE GENOMIC DNA]</scope>
    <source>
        <strain evidence="1 2">MSW6</strain>
    </source>
</reference>
<evidence type="ECO:0008006" key="3">
    <source>
        <dbReference type="Google" id="ProtNLM"/>
    </source>
</evidence>
<evidence type="ECO:0000313" key="1">
    <source>
        <dbReference type="EMBL" id="WCO02528.1"/>
    </source>
</evidence>
<proteinExistence type="predicted"/>
<accession>A0ABY7RZF7</accession>
<dbReference type="RefSeq" id="WP_249995296.1">
    <property type="nucleotide sequence ID" value="NZ_CP116221.1"/>
</dbReference>
<organism evidence="1 2">
    <name type="scientific">Psychroserpens ponticola</name>
    <dbReference type="NCBI Taxonomy" id="2932268"/>
    <lineage>
        <taxon>Bacteria</taxon>
        <taxon>Pseudomonadati</taxon>
        <taxon>Bacteroidota</taxon>
        <taxon>Flavobacteriia</taxon>
        <taxon>Flavobacteriales</taxon>
        <taxon>Flavobacteriaceae</taxon>
        <taxon>Psychroserpens</taxon>
    </lineage>
</organism>
<keyword evidence="2" id="KW-1185">Reference proteome</keyword>